<evidence type="ECO:0000313" key="2">
    <source>
        <dbReference type="EMBL" id="VEH71582.1"/>
    </source>
</evidence>
<dbReference type="AlphaFoldDB" id="A0A3N4CYR6"/>
<dbReference type="OMA" id="YGAHHIK"/>
<dbReference type="SUPFAM" id="SSF53448">
    <property type="entry name" value="Nucleotide-diphospho-sugar transferases"/>
    <property type="match status" value="1"/>
</dbReference>
<accession>A0A3N4CYR6</accession>
<reference evidence="1" key="2">
    <citation type="submission" date="2021-03" db="EMBL/GenBank/DDBJ databases">
        <title>Human Oral Microbial Genomes.</title>
        <authorList>
            <person name="Johnston C.D."/>
            <person name="Chen T."/>
            <person name="Dewhirst F.E."/>
        </authorList>
    </citation>
    <scope>NUCLEOTIDE SEQUENCE</scope>
    <source>
        <strain evidence="1">F0714</strain>
    </source>
</reference>
<keyword evidence="2" id="KW-0548">Nucleotidyltransferase</keyword>
<keyword evidence="2" id="KW-0808">Transferase</keyword>
<dbReference type="Proteomes" id="UP000677180">
    <property type="component" value="Chromosome"/>
</dbReference>
<dbReference type="EC" id="2.7.7.33" evidence="2"/>
<dbReference type="PANTHER" id="PTHR47183:SF3">
    <property type="entry name" value="TRANSFERASE"/>
    <property type="match status" value="1"/>
</dbReference>
<name>A0A3N4CYR6_9ACTN</name>
<dbReference type="OrthoDB" id="9814110at2"/>
<dbReference type="RefSeq" id="WP_014847912.1">
    <property type="nucleotide sequence ID" value="NZ_CAURRE010000006.1"/>
</dbReference>
<protein>
    <submittedName>
        <fullName evidence="2">Glucose-1-phosphate cytidylyltransferase</fullName>
        <ecNumber evidence="2">2.7.7.33</ecNumber>
    </submittedName>
</protein>
<evidence type="ECO:0000313" key="1">
    <source>
        <dbReference type="EMBL" id="QUC11319.1"/>
    </source>
</evidence>
<dbReference type="InterPro" id="IPR013446">
    <property type="entry name" value="G1P_cyt_trans-like"/>
</dbReference>
<dbReference type="Gene3D" id="3.90.550.10">
    <property type="entry name" value="Spore Coat Polysaccharide Biosynthesis Protein SpsA, Chain A"/>
    <property type="match status" value="1"/>
</dbReference>
<dbReference type="PANTHER" id="PTHR47183">
    <property type="entry name" value="GLUCOSE-1-PHOSPHATE CYTIDYLYLTRANSFERASE-RELATED"/>
    <property type="match status" value="1"/>
</dbReference>
<reference evidence="2 3" key="1">
    <citation type="submission" date="2018-12" db="EMBL/GenBank/DDBJ databases">
        <authorList>
            <consortium name="Pathogen Informatics"/>
        </authorList>
    </citation>
    <scope>NUCLEOTIDE SEQUENCE [LARGE SCALE GENOMIC DNA]</scope>
    <source>
        <strain evidence="2 3">NCTC12967</strain>
    </source>
</reference>
<dbReference type="InterPro" id="IPR029044">
    <property type="entry name" value="Nucleotide-diphossugar_trans"/>
</dbReference>
<keyword evidence="3" id="KW-1185">Reference proteome</keyword>
<dbReference type="EMBL" id="LR134406">
    <property type="protein sequence ID" value="VEH71582.1"/>
    <property type="molecule type" value="Genomic_DNA"/>
</dbReference>
<organism evidence="2 3">
    <name type="scientific">Arachnia propionica</name>
    <dbReference type="NCBI Taxonomy" id="1750"/>
    <lineage>
        <taxon>Bacteria</taxon>
        <taxon>Bacillati</taxon>
        <taxon>Actinomycetota</taxon>
        <taxon>Actinomycetes</taxon>
        <taxon>Propionibacteriales</taxon>
        <taxon>Propionibacteriaceae</taxon>
        <taxon>Arachnia</taxon>
    </lineage>
</organism>
<proteinExistence type="predicted"/>
<dbReference type="GeneID" id="64408315"/>
<gene>
    <name evidence="2" type="primary">rfbF</name>
    <name evidence="1" type="ORF">J5A53_01005</name>
    <name evidence="2" type="ORF">NCTC12967_02908</name>
</gene>
<evidence type="ECO:0000313" key="3">
    <source>
        <dbReference type="Proteomes" id="UP000273044"/>
    </source>
</evidence>
<sequence>MKVVLFCGGYGMRMLGWSGEGLPKPLQLVGDLPLVVHVMSHYAAYGHTDFVLCLGHAADQIQDAVSLVVANHPRARHWNVEYLDTGMDTPIGERLWLARHLVAGEEMFFANYSDVLSDVSLDDMVERMKASPDAAAMMLAVRPNASFHVLDVREDETVAGFHCLTELPIRENGGYLILRQPFFDLLGDGRNLDVAFEALLASRQLIAYRHDGFWLPADTFKERALLDAMYDSGNVPWGRRDMVTVP</sequence>
<dbReference type="GO" id="GO:0047343">
    <property type="term" value="F:glucose-1-phosphate cytidylyltransferase activity"/>
    <property type="evidence" value="ECO:0007669"/>
    <property type="project" value="UniProtKB-EC"/>
</dbReference>
<dbReference type="Proteomes" id="UP000273044">
    <property type="component" value="Chromosome"/>
</dbReference>
<dbReference type="EMBL" id="CP072385">
    <property type="protein sequence ID" value="QUC11319.1"/>
    <property type="molecule type" value="Genomic_DNA"/>
</dbReference>